<feature type="active site" evidence="5">
    <location>
        <position position="89"/>
    </location>
</feature>
<dbReference type="Gene3D" id="3.40.50.150">
    <property type="entry name" value="Vaccinia Virus protein VP39"/>
    <property type="match status" value="1"/>
</dbReference>
<evidence type="ECO:0000256" key="2">
    <source>
        <dbReference type="ARBA" id="ARBA00022679"/>
    </source>
</evidence>
<keyword evidence="3 5" id="KW-0949">S-adenosyl-L-methionine</keyword>
<evidence type="ECO:0000313" key="10">
    <source>
        <dbReference type="Proteomes" id="UP000182347"/>
    </source>
</evidence>
<dbReference type="GO" id="GO:0009307">
    <property type="term" value="P:DNA restriction-modification system"/>
    <property type="evidence" value="ECO:0007669"/>
    <property type="project" value="UniProtKB-KW"/>
</dbReference>
<comment type="similarity">
    <text evidence="5 6">Belongs to the class I-like SAM-binding methyltransferase superfamily. C5-methyltransferase family.</text>
</comment>
<evidence type="ECO:0000256" key="3">
    <source>
        <dbReference type="ARBA" id="ARBA00022691"/>
    </source>
</evidence>
<dbReference type="SUPFAM" id="SSF53335">
    <property type="entry name" value="S-adenosyl-L-methionine-dependent methyltransferases"/>
    <property type="match status" value="1"/>
</dbReference>
<sequence length="420" mass="48035">MTMNNDTLNVIELFAGVGGFRVGLERANRNLFKVGWANQWEPSKKAQEAFECYTRNFQDGEHVNKDIATVPDEEFQGLTADLIVGGFPCQDYSVARSLSGEKGIQGKKGVLFWQIERVIEKTQPKYVLLENVDRLLKSPSKQRGRDFGVMLGTFRNLGYTVEWRVINAAEYGFAQRRRRVFIFAYKNGVAFDLEQQELEPKEIVFKQGFFAKPFPVKENPYKNRENNGEIAIDRVEISDDFSLEFHNGGIMRNGEIYTAHVEPIEMAATPLKNILIPESEVEERYYLTPEVEKKFEYLRGPKKIPRTSADGHTYTFSEGGMSPTDDLDKPGRTMLTSEGTKNRSTHIVEVDGRKRFLTPVECERLNGFEDNWTAGMTDRMRYFCMGNALVVGLIEIMGKRIEEIESIKSSQEEIQIELPV</sequence>
<keyword evidence="2 5" id="KW-0808">Transferase</keyword>
<dbReference type="EMBL" id="FNHF01000005">
    <property type="protein sequence ID" value="SDM80296.1"/>
    <property type="molecule type" value="Genomic_DNA"/>
</dbReference>
<keyword evidence="1 5" id="KW-0489">Methyltransferase</keyword>
<dbReference type="PRINTS" id="PR00105">
    <property type="entry name" value="C5METTRFRASE"/>
</dbReference>
<keyword evidence="4" id="KW-0680">Restriction system</keyword>
<evidence type="ECO:0000256" key="4">
    <source>
        <dbReference type="ARBA" id="ARBA00022747"/>
    </source>
</evidence>
<dbReference type="InterPro" id="IPR018117">
    <property type="entry name" value="C5_DNA_meth_AS"/>
</dbReference>
<evidence type="ECO:0000256" key="1">
    <source>
        <dbReference type="ARBA" id="ARBA00022603"/>
    </source>
</evidence>
<dbReference type="STRING" id="482461.SAMN05216244_3453"/>
<dbReference type="InterPro" id="IPR001525">
    <property type="entry name" value="C5_MeTfrase"/>
</dbReference>
<dbReference type="PROSITE" id="PS51679">
    <property type="entry name" value="SAM_MT_C5"/>
    <property type="match status" value="1"/>
</dbReference>
<reference evidence="10" key="1">
    <citation type="submission" date="2016-10" db="EMBL/GenBank/DDBJ databases">
        <authorList>
            <person name="Varghese N."/>
            <person name="Submissions S."/>
        </authorList>
    </citation>
    <scope>NUCLEOTIDE SEQUENCE [LARGE SCALE GENOMIC DNA]</scope>
    <source>
        <strain evidence="10">CGMCC 1.6199</strain>
    </source>
</reference>
<evidence type="ECO:0000256" key="5">
    <source>
        <dbReference type="PROSITE-ProRule" id="PRU01016"/>
    </source>
</evidence>
<gene>
    <name evidence="9" type="ORF">SAMN05216244_3453</name>
</gene>
<organism evidence="9 10">
    <name type="scientific">Sediminibacillus halophilus</name>
    <dbReference type="NCBI Taxonomy" id="482461"/>
    <lineage>
        <taxon>Bacteria</taxon>
        <taxon>Bacillati</taxon>
        <taxon>Bacillota</taxon>
        <taxon>Bacilli</taxon>
        <taxon>Bacillales</taxon>
        <taxon>Bacillaceae</taxon>
        <taxon>Sediminibacillus</taxon>
    </lineage>
</organism>
<protein>
    <recommendedName>
        <fullName evidence="7">Cytosine-specific methyltransferase</fullName>
        <ecNumber evidence="7">2.1.1.37</ecNumber>
    </recommendedName>
</protein>
<dbReference type="PANTHER" id="PTHR46098">
    <property type="entry name" value="TRNA (CYTOSINE(38)-C(5))-METHYLTRANSFERASE"/>
    <property type="match status" value="1"/>
</dbReference>
<dbReference type="GO" id="GO:0032259">
    <property type="term" value="P:methylation"/>
    <property type="evidence" value="ECO:0007669"/>
    <property type="project" value="UniProtKB-KW"/>
</dbReference>
<dbReference type="InterPro" id="IPR050750">
    <property type="entry name" value="C5-MTase"/>
</dbReference>
<proteinExistence type="inferred from homology"/>
<keyword evidence="10" id="KW-1185">Reference proteome</keyword>
<dbReference type="GO" id="GO:0003886">
    <property type="term" value="F:DNA (cytosine-5-)-methyltransferase activity"/>
    <property type="evidence" value="ECO:0007669"/>
    <property type="project" value="UniProtKB-EC"/>
</dbReference>
<dbReference type="AlphaFoldDB" id="A0A1G9W7V1"/>
<name>A0A1G9W7V1_9BACI</name>
<dbReference type="Pfam" id="PF00145">
    <property type="entry name" value="DNA_methylase"/>
    <property type="match status" value="1"/>
</dbReference>
<dbReference type="PROSITE" id="PS00095">
    <property type="entry name" value="C5_MTASE_2"/>
    <property type="match status" value="1"/>
</dbReference>
<comment type="catalytic activity">
    <reaction evidence="7">
        <text>a 2'-deoxycytidine in DNA + S-adenosyl-L-methionine = a 5-methyl-2'-deoxycytidine in DNA + S-adenosyl-L-homocysteine + H(+)</text>
        <dbReference type="Rhea" id="RHEA:13681"/>
        <dbReference type="Rhea" id="RHEA-COMP:11369"/>
        <dbReference type="Rhea" id="RHEA-COMP:11370"/>
        <dbReference type="ChEBI" id="CHEBI:15378"/>
        <dbReference type="ChEBI" id="CHEBI:57856"/>
        <dbReference type="ChEBI" id="CHEBI:59789"/>
        <dbReference type="ChEBI" id="CHEBI:85452"/>
        <dbReference type="ChEBI" id="CHEBI:85454"/>
        <dbReference type="EC" id="2.1.1.37"/>
    </reaction>
</comment>
<evidence type="ECO:0000256" key="7">
    <source>
        <dbReference type="RuleBase" id="RU000417"/>
    </source>
</evidence>
<dbReference type="Proteomes" id="UP000182347">
    <property type="component" value="Unassembled WGS sequence"/>
</dbReference>
<dbReference type="InterPro" id="IPR031303">
    <property type="entry name" value="C5_meth_CS"/>
</dbReference>
<dbReference type="NCBIfam" id="TIGR00675">
    <property type="entry name" value="dcm"/>
    <property type="match status" value="1"/>
</dbReference>
<dbReference type="PANTHER" id="PTHR46098:SF1">
    <property type="entry name" value="TRNA (CYTOSINE(38)-C(5))-METHYLTRANSFERASE"/>
    <property type="match status" value="1"/>
</dbReference>
<dbReference type="InterPro" id="IPR029063">
    <property type="entry name" value="SAM-dependent_MTases_sf"/>
</dbReference>
<accession>A0A1G9W7V1</accession>
<dbReference type="EC" id="2.1.1.37" evidence="7"/>
<evidence type="ECO:0000313" key="9">
    <source>
        <dbReference type="EMBL" id="SDM80296.1"/>
    </source>
</evidence>
<dbReference type="Gene3D" id="3.90.120.10">
    <property type="entry name" value="DNA Methylase, subunit A, domain 2"/>
    <property type="match status" value="1"/>
</dbReference>
<evidence type="ECO:0000256" key="8">
    <source>
        <dbReference type="SAM" id="MobiDB-lite"/>
    </source>
</evidence>
<dbReference type="PROSITE" id="PS00094">
    <property type="entry name" value="C5_MTASE_1"/>
    <property type="match status" value="1"/>
</dbReference>
<evidence type="ECO:0000256" key="6">
    <source>
        <dbReference type="RuleBase" id="RU000416"/>
    </source>
</evidence>
<feature type="region of interest" description="Disordered" evidence="8">
    <location>
        <begin position="309"/>
        <end position="328"/>
    </location>
</feature>